<evidence type="ECO:0000256" key="1">
    <source>
        <dbReference type="ARBA" id="ARBA00008792"/>
    </source>
</evidence>
<proteinExistence type="inferred from homology"/>
<dbReference type="InterPro" id="IPR001650">
    <property type="entry name" value="Helicase_C-like"/>
</dbReference>
<dbReference type="PROSITE" id="PS51192">
    <property type="entry name" value="HELICASE_ATP_BIND_1"/>
    <property type="match status" value="1"/>
</dbReference>
<dbReference type="GO" id="GO:0016787">
    <property type="term" value="F:hydrolase activity"/>
    <property type="evidence" value="ECO:0007669"/>
    <property type="project" value="UniProtKB-KW"/>
</dbReference>
<dbReference type="FunFam" id="3.40.50.300:FF:000540">
    <property type="entry name" value="probable ATP-dependent RNA helicase DHX34"/>
    <property type="match status" value="1"/>
</dbReference>
<evidence type="ECO:0000256" key="11">
    <source>
        <dbReference type="ARBA" id="ARBA00074012"/>
    </source>
</evidence>
<dbReference type="Ensembl" id="ENSEAST00005006144.1">
    <property type="protein sequence ID" value="ENSEASP00005005622.1"/>
    <property type="gene ID" value="ENSEASG00005004155.1"/>
</dbReference>
<evidence type="ECO:0000256" key="13">
    <source>
        <dbReference type="ARBA" id="ARBA00083360"/>
    </source>
</evidence>
<feature type="domain" description="Helicase ATP-binding" evidence="15">
    <location>
        <begin position="172"/>
        <end position="332"/>
    </location>
</feature>
<dbReference type="Gene3D" id="3.40.50.300">
    <property type="entry name" value="P-loop containing nucleotide triphosphate hydrolases"/>
    <property type="match status" value="2"/>
</dbReference>
<feature type="domain" description="Helicase C-terminal" evidence="16">
    <location>
        <begin position="368"/>
        <end position="536"/>
    </location>
</feature>
<evidence type="ECO:0000259" key="16">
    <source>
        <dbReference type="PROSITE" id="PS51194"/>
    </source>
</evidence>
<dbReference type="Pfam" id="PF00271">
    <property type="entry name" value="Helicase_C"/>
    <property type="match status" value="1"/>
</dbReference>
<feature type="region of interest" description="Disordered" evidence="14">
    <location>
        <begin position="959"/>
        <end position="980"/>
    </location>
</feature>
<feature type="region of interest" description="Disordered" evidence="14">
    <location>
        <begin position="1"/>
        <end position="27"/>
    </location>
</feature>
<dbReference type="SUPFAM" id="SSF52540">
    <property type="entry name" value="P-loop containing nucleoside triphosphate hydrolases"/>
    <property type="match status" value="1"/>
</dbReference>
<evidence type="ECO:0000256" key="4">
    <source>
        <dbReference type="ARBA" id="ARBA00022741"/>
    </source>
</evidence>
<evidence type="ECO:0000256" key="6">
    <source>
        <dbReference type="ARBA" id="ARBA00022806"/>
    </source>
</evidence>
<accession>A0A8C4LBQ9</accession>
<dbReference type="GO" id="GO:0003723">
    <property type="term" value="F:RNA binding"/>
    <property type="evidence" value="ECO:0007669"/>
    <property type="project" value="UniProtKB-KW"/>
</dbReference>
<feature type="region of interest" description="Disordered" evidence="14">
    <location>
        <begin position="725"/>
        <end position="763"/>
    </location>
</feature>
<dbReference type="InterPro" id="IPR048333">
    <property type="entry name" value="HA2_WH"/>
</dbReference>
<evidence type="ECO:0000259" key="15">
    <source>
        <dbReference type="PROSITE" id="PS51192"/>
    </source>
</evidence>
<sequence>MPPPRTREGRDHRDRPRAPREKEAPEKWDWNCPETRRLFEDAFFRDEDYIRQGSEECQKFWTFFERLQKFQHLKTARKEEKDAGPPERSIPALADLPRAYDPRYRINLSVLGPDPRGSRGPGGRLPRDRVSEFRRALLHYLDFGQKQAFGRLAKLQRERAALPITQYASRILQTLERHQVVVVAGDTGCGKSTQVPQYLLAAGFSHVACTQPRRIACISLAKRVGFESLSQYGSQVGYQIRFESTRSPATKIVFLTVGLLLRQLQREPRLPQYQVLIVDEVHERHLHNDFLLGVLRRLLPQRPDLKVVLMSATINISLFSSYFGDAPVVQVPGRLFPITVVYQPQEAEPTTSKSEKLDPRPFLRVLEAIDSKYPPEERGDLLVFLSGMAEISAVLEAAQPYASHTQRWVVLPLHSALSVADQDKVFDVAPPGVRKCILSTNIAETSVTIDGIRFVVDSGKVKEMSCDPQAKLQRLQEFWISQASAEQRKGRAGRTGPGVCFRLYAESDYDAFAPYPVPEIRRVALDALVLQMKSMSVGDPRTFPFIEPPPPASLETAILYLRDQGALDSSEALTPIGSLLAQLPVDVVIGKMLILGSTFRLAEPVLTIAAALSVQSPFTRSAQGNPECAAARRPLESDQGDPFTLFNIFNAWVQVKCERSSNSRKWCRRRGIEEHRLYEMANLRRQFKELLEDHGLLAGAQALEPGDSYSRLRQRRERQALFQLKRQHEEGGARRRKVLRLGDQDGGSSDEDPARPASQGAGGSVDIQDVKFKLRHNLEQLRVAASAAQALSREQLALLKLVLARGLYPQLAAPDPFNSGRKDSDQIFHTQAKQGAVLHPTCVFASSPEVLHTREPEARGGEGSRDDKDKMSSRHQLLAFVSLLETTKPYLVNCVRVPALQSLLLFSRSLDTNGDCSRLVADGWLELQLADSESAVGLLAASLRLRARWEQVLARQLARQARRRPEEEEEDEDEEEAAVHRREEAALSRELLRFAASQVPYSLRRLMGLEIQNLYVGPQTITAAPSLPGLFGSSTLSPHPTKGGYVVTDFLTYNCLTSDTDLYSDCLRTFWTCPHCGLHAPLTPLERVAHENSCPQAPQDGAPGEDAAGAGALCLPRRPANPRWLLGIWAFAGRPGADGLGPLTPLGAPCGLCHRPRARDKEGLERQLCLISVCLSFCVFGLSVSALATSTILSPRGRHSEQTLTWCLPHHTPHRARGGDDSRTTWSPPQGSLRLSQQPVCLSLFLPLCLSYPMGHRVKTWPCVLIKEGFLEEAEPDSPKAAREPEPPGAWAVGWAGEHTVERPPHCPPSSLC</sequence>
<evidence type="ECO:0000256" key="9">
    <source>
        <dbReference type="ARBA" id="ARBA00047984"/>
    </source>
</evidence>
<dbReference type="EC" id="3.6.4.13" evidence="2"/>
<dbReference type="Pfam" id="PF04408">
    <property type="entry name" value="WHD_HA2"/>
    <property type="match status" value="1"/>
</dbReference>
<feature type="region of interest" description="Disordered" evidence="14">
    <location>
        <begin position="1274"/>
        <end position="1313"/>
    </location>
</feature>
<evidence type="ECO:0000256" key="2">
    <source>
        <dbReference type="ARBA" id="ARBA00012552"/>
    </source>
</evidence>
<comment type="catalytic activity">
    <reaction evidence="9">
        <text>ATP + H2O = ADP + phosphate + H(+)</text>
        <dbReference type="Rhea" id="RHEA:13065"/>
        <dbReference type="ChEBI" id="CHEBI:15377"/>
        <dbReference type="ChEBI" id="CHEBI:15378"/>
        <dbReference type="ChEBI" id="CHEBI:30616"/>
        <dbReference type="ChEBI" id="CHEBI:43474"/>
        <dbReference type="ChEBI" id="CHEBI:456216"/>
        <dbReference type="EC" id="3.6.4.13"/>
    </reaction>
</comment>
<protein>
    <recommendedName>
        <fullName evidence="11">Probable ATP-dependent RNA helicase DHX34</fullName>
        <ecNumber evidence="2">3.6.4.13</ecNumber>
    </recommendedName>
    <alternativeName>
        <fullName evidence="13">DEAH box protein 34</fullName>
    </alternativeName>
    <alternativeName>
        <fullName evidence="12">DExH-box helicase 34</fullName>
    </alternativeName>
</protein>
<dbReference type="Pfam" id="PF07717">
    <property type="entry name" value="OB_NTP_bind"/>
    <property type="match status" value="1"/>
</dbReference>
<evidence type="ECO:0000256" key="14">
    <source>
        <dbReference type="SAM" id="MobiDB-lite"/>
    </source>
</evidence>
<comment type="similarity">
    <text evidence="1">Belongs to the DEAD box helicase family. DEAH subfamily.</text>
</comment>
<dbReference type="SMART" id="SM00847">
    <property type="entry name" value="HA2"/>
    <property type="match status" value="1"/>
</dbReference>
<dbReference type="Pfam" id="PF00270">
    <property type="entry name" value="DEAD"/>
    <property type="match status" value="1"/>
</dbReference>
<evidence type="ECO:0000256" key="12">
    <source>
        <dbReference type="ARBA" id="ARBA00077457"/>
    </source>
</evidence>
<dbReference type="FunFam" id="1.20.120.1080:FF:000056">
    <property type="entry name" value="probable ATP-dependent RNA helicase DHX34"/>
    <property type="match status" value="1"/>
</dbReference>
<evidence type="ECO:0000313" key="17">
    <source>
        <dbReference type="Ensembl" id="ENSEASP00005005622.1"/>
    </source>
</evidence>
<name>A0A8C4LBQ9_EQUAS</name>
<dbReference type="InterPro" id="IPR014001">
    <property type="entry name" value="Helicase_ATP-bd"/>
</dbReference>
<evidence type="ECO:0000256" key="8">
    <source>
        <dbReference type="ARBA" id="ARBA00022884"/>
    </source>
</evidence>
<keyword evidence="4" id="KW-0547">Nucleotide-binding</keyword>
<dbReference type="CDD" id="cd17979">
    <property type="entry name" value="DEXHc_DHX34"/>
    <property type="match status" value="1"/>
</dbReference>
<keyword evidence="6" id="KW-0347">Helicase</keyword>
<dbReference type="InterPro" id="IPR011709">
    <property type="entry name" value="DEAD-box_helicase_OB_fold"/>
</dbReference>
<dbReference type="Gene3D" id="1.20.120.1080">
    <property type="match status" value="1"/>
</dbReference>
<dbReference type="InterPro" id="IPR007502">
    <property type="entry name" value="Helicase-assoc_dom"/>
</dbReference>
<dbReference type="InterPro" id="IPR027417">
    <property type="entry name" value="P-loop_NTPase"/>
</dbReference>
<feature type="compositionally biased region" description="Acidic residues" evidence="14">
    <location>
        <begin position="967"/>
        <end position="976"/>
    </location>
</feature>
<dbReference type="PROSITE" id="PS51194">
    <property type="entry name" value="HELICASE_CTER"/>
    <property type="match status" value="1"/>
</dbReference>
<dbReference type="CDD" id="cd18791">
    <property type="entry name" value="SF2_C_RHA"/>
    <property type="match status" value="1"/>
</dbReference>
<dbReference type="SMART" id="SM00487">
    <property type="entry name" value="DEXDc"/>
    <property type="match status" value="1"/>
</dbReference>
<feature type="region of interest" description="Disordered" evidence="14">
    <location>
        <begin position="1211"/>
        <end position="1231"/>
    </location>
</feature>
<evidence type="ECO:0000256" key="10">
    <source>
        <dbReference type="ARBA" id="ARBA00064112"/>
    </source>
</evidence>
<dbReference type="SMART" id="SM00490">
    <property type="entry name" value="HELICc"/>
    <property type="match status" value="1"/>
</dbReference>
<organism evidence="17">
    <name type="scientific">Equus asinus asinus</name>
    <dbReference type="NCBI Taxonomy" id="83772"/>
    <lineage>
        <taxon>Eukaryota</taxon>
        <taxon>Metazoa</taxon>
        <taxon>Chordata</taxon>
        <taxon>Craniata</taxon>
        <taxon>Vertebrata</taxon>
        <taxon>Euteleostomi</taxon>
        <taxon>Mammalia</taxon>
        <taxon>Eutheria</taxon>
        <taxon>Laurasiatheria</taxon>
        <taxon>Perissodactyla</taxon>
        <taxon>Equidae</taxon>
        <taxon>Equus</taxon>
    </lineage>
</organism>
<evidence type="ECO:0000256" key="3">
    <source>
        <dbReference type="ARBA" id="ARBA00022553"/>
    </source>
</evidence>
<keyword evidence="5" id="KW-0378">Hydrolase</keyword>
<feature type="compositionally biased region" description="Basic and acidic residues" evidence="14">
    <location>
        <begin position="1277"/>
        <end position="1286"/>
    </location>
</feature>
<reference evidence="17" key="1">
    <citation type="submission" date="2023-03" db="UniProtKB">
        <authorList>
            <consortium name="Ensembl"/>
        </authorList>
    </citation>
    <scope>IDENTIFICATION</scope>
</reference>
<gene>
    <name evidence="17" type="primary">DHX34</name>
</gene>
<keyword evidence="7" id="KW-0067">ATP-binding</keyword>
<evidence type="ECO:0000256" key="7">
    <source>
        <dbReference type="ARBA" id="ARBA00022840"/>
    </source>
</evidence>
<comment type="subunit">
    <text evidence="10">Forms a complex with RUVBL1 and RUVBL2. Part of a complex composed of SMG1, DHX34 and UPF1; within the complex DHX34 acts as a scaffolding protein to facilitate SMG1 phosphorylation of UPF1. Interacts with UPF1, MOV10, EIF4A3, XRN2, SMG6, SMG7, SMG9, UPF3A, UPF3B, CASC3/MLN51, XRN1, DIS3 and DCP1A; the interactions are RNA-independent. Interacts with NCBP1/CPB80; the interaction is RNA-dependent. Interacts (via C-terminus) with SMG1; the interaction is RNA-independent.</text>
</comment>
<dbReference type="PANTHER" id="PTHR18934:SF221">
    <property type="entry name" value="ATP-DEPENDENT RNA HELICASE DHX34-RELATED"/>
    <property type="match status" value="1"/>
</dbReference>
<keyword evidence="3" id="KW-0597">Phosphoprotein</keyword>
<keyword evidence="8" id="KW-0694">RNA-binding</keyword>
<evidence type="ECO:0000256" key="5">
    <source>
        <dbReference type="ARBA" id="ARBA00022801"/>
    </source>
</evidence>
<dbReference type="InterPro" id="IPR011545">
    <property type="entry name" value="DEAD/DEAH_box_helicase_dom"/>
</dbReference>
<dbReference type="GO" id="GO:0003724">
    <property type="term" value="F:RNA helicase activity"/>
    <property type="evidence" value="ECO:0007669"/>
    <property type="project" value="UniProtKB-EC"/>
</dbReference>
<dbReference type="FunFam" id="3.40.50.300:FF:000725">
    <property type="entry name" value="probable ATP-dependent RNA helicase DHX34"/>
    <property type="match status" value="1"/>
</dbReference>
<dbReference type="Pfam" id="PF21010">
    <property type="entry name" value="HA2_C"/>
    <property type="match status" value="1"/>
</dbReference>
<dbReference type="GO" id="GO:0005524">
    <property type="term" value="F:ATP binding"/>
    <property type="evidence" value="ECO:0007669"/>
    <property type="project" value="UniProtKB-KW"/>
</dbReference>
<dbReference type="PANTHER" id="PTHR18934">
    <property type="entry name" value="ATP-DEPENDENT RNA HELICASE"/>
    <property type="match status" value="1"/>
</dbReference>